<reference evidence="1 2" key="1">
    <citation type="journal article" date="2015" name="Genome Announc.">
        <title>Draft Genome Sequence of Cyanobacterium Hassallia byssoidea Strain VB512170, Isolated from Monuments in India.</title>
        <authorList>
            <person name="Singh D."/>
            <person name="Chandrababunaidu M.M."/>
            <person name="Panda A."/>
            <person name="Sen D."/>
            <person name="Bhattacharyya S."/>
            <person name="Adhikary S.P."/>
            <person name="Tripathy S."/>
        </authorList>
    </citation>
    <scope>NUCLEOTIDE SEQUENCE [LARGE SCALE GENOMIC DNA]</scope>
    <source>
        <strain evidence="1 2">VB512170</strain>
    </source>
</reference>
<dbReference type="RefSeq" id="WP_163518585.1">
    <property type="nucleotide sequence ID" value="NZ_JTCM02000005.1"/>
</dbReference>
<dbReference type="EMBL" id="JTCM02000005">
    <property type="protein sequence ID" value="NEU71739.1"/>
    <property type="molecule type" value="Genomic_DNA"/>
</dbReference>
<comment type="caution">
    <text evidence="1">The sequence shown here is derived from an EMBL/GenBank/DDBJ whole genome shotgun (WGS) entry which is preliminary data.</text>
</comment>
<sequence>MPSQIKNLNKLERILRSFGIDIRPRQTARGEILLPLIYQGNGFSCMLTCVGGEKTALWRGSCSQRIKNRIEEHFQAFLAVDSL</sequence>
<protein>
    <submittedName>
        <fullName evidence="1">Uncharacterized protein</fullName>
    </submittedName>
</protein>
<accession>A0A846H543</accession>
<proteinExistence type="predicted"/>
<evidence type="ECO:0000313" key="1">
    <source>
        <dbReference type="EMBL" id="NEU71739.1"/>
    </source>
</evidence>
<gene>
    <name evidence="1" type="ORF">PI95_003845</name>
</gene>
<dbReference type="AlphaFoldDB" id="A0A846H543"/>
<evidence type="ECO:0000313" key="2">
    <source>
        <dbReference type="Proteomes" id="UP000031549"/>
    </source>
</evidence>
<name>A0A846H543_9CYAN</name>
<organism evidence="1 2">
    <name type="scientific">Hassallia byssoidea VB512170</name>
    <dbReference type="NCBI Taxonomy" id="1304833"/>
    <lineage>
        <taxon>Bacteria</taxon>
        <taxon>Bacillati</taxon>
        <taxon>Cyanobacteriota</taxon>
        <taxon>Cyanophyceae</taxon>
        <taxon>Nostocales</taxon>
        <taxon>Tolypothrichaceae</taxon>
        <taxon>Hassallia</taxon>
    </lineage>
</organism>
<keyword evidence="2" id="KW-1185">Reference proteome</keyword>
<dbReference type="Proteomes" id="UP000031549">
    <property type="component" value="Unassembled WGS sequence"/>
</dbReference>